<dbReference type="FunFam" id="3.40.50.720:FF:000307">
    <property type="entry name" value="2-dehydropantoate 2-reductase"/>
    <property type="match status" value="1"/>
</dbReference>
<dbReference type="SUPFAM" id="SSF51735">
    <property type="entry name" value="NAD(P)-binding Rossmann-fold domains"/>
    <property type="match status" value="1"/>
</dbReference>
<comment type="catalytic activity">
    <reaction evidence="4">
        <text>(R)-pantoate + NADP(+) = 2-dehydropantoate + NADPH + H(+)</text>
        <dbReference type="Rhea" id="RHEA:16233"/>
        <dbReference type="ChEBI" id="CHEBI:11561"/>
        <dbReference type="ChEBI" id="CHEBI:15378"/>
        <dbReference type="ChEBI" id="CHEBI:15980"/>
        <dbReference type="ChEBI" id="CHEBI:57783"/>
        <dbReference type="ChEBI" id="CHEBI:58349"/>
        <dbReference type="EC" id="1.1.1.169"/>
    </reaction>
</comment>
<keyword evidence="2 4" id="KW-0521">NADP</keyword>
<dbReference type="InterPro" id="IPR013328">
    <property type="entry name" value="6PGD_dom2"/>
</dbReference>
<dbReference type="Proteomes" id="UP000581769">
    <property type="component" value="Unassembled WGS sequence"/>
</dbReference>
<evidence type="ECO:0000313" key="8">
    <source>
        <dbReference type="Proteomes" id="UP000581769"/>
    </source>
</evidence>
<protein>
    <recommendedName>
        <fullName evidence="4">2-dehydropantoate 2-reductase</fullName>
        <ecNumber evidence="4">1.1.1.169</ecNumber>
    </recommendedName>
    <alternativeName>
        <fullName evidence="4">Ketopantoate reductase</fullName>
    </alternativeName>
</protein>
<dbReference type="Pfam" id="PF02558">
    <property type="entry name" value="ApbA"/>
    <property type="match status" value="1"/>
</dbReference>
<organism evidence="7 8">
    <name type="scientific">Amycolatopsis jiangsuensis</name>
    <dbReference type="NCBI Taxonomy" id="1181879"/>
    <lineage>
        <taxon>Bacteria</taxon>
        <taxon>Bacillati</taxon>
        <taxon>Actinomycetota</taxon>
        <taxon>Actinomycetes</taxon>
        <taxon>Pseudonocardiales</taxon>
        <taxon>Pseudonocardiaceae</taxon>
        <taxon>Amycolatopsis</taxon>
    </lineage>
</organism>
<sequence>MTSGTRILVVGAGATGGFFGGRLASAGRDVTFLVRPGRARVLAERGLRITGLGEQTVLTPQLVRAGDLSDPYDLVLCTVKAAGLDAAIEDLAPAVGPRTLVLPVLNGMRHLDTLVARFGERRVLGGVAFVMTTVDSEGDIRRLADLQSLTYGARSGPEPDGLPAVHEALSGAGFDTALSPDIAGEMWAKWVFIAALGAVTVLMRGTIGEVADQPGGIAFAEAVVAECAAVAAAAGHPVPRQRLESIRADASEPGTPRATSLYRDLIAGLGVEDEQIFGDLVDRGRRLGVAVPLLELVRLNLRVHQARLR</sequence>
<reference evidence="7 8" key="1">
    <citation type="submission" date="2020-08" db="EMBL/GenBank/DDBJ databases">
        <title>Sequencing the genomes of 1000 actinobacteria strains.</title>
        <authorList>
            <person name="Klenk H.-P."/>
        </authorList>
    </citation>
    <scope>NUCLEOTIDE SEQUENCE [LARGE SCALE GENOMIC DNA]</scope>
    <source>
        <strain evidence="7 8">DSM 45859</strain>
    </source>
</reference>
<feature type="domain" description="Ketopantoate reductase N-terminal" evidence="5">
    <location>
        <begin position="7"/>
        <end position="154"/>
    </location>
</feature>
<dbReference type="InterPro" id="IPR013332">
    <property type="entry name" value="KPR_N"/>
</dbReference>
<dbReference type="GO" id="GO:0015940">
    <property type="term" value="P:pantothenate biosynthetic process"/>
    <property type="evidence" value="ECO:0007669"/>
    <property type="project" value="UniProtKB-UniPathway"/>
</dbReference>
<dbReference type="InterPro" id="IPR003710">
    <property type="entry name" value="ApbA"/>
</dbReference>
<evidence type="ECO:0000313" key="7">
    <source>
        <dbReference type="EMBL" id="MBB4683238.1"/>
    </source>
</evidence>
<keyword evidence="8" id="KW-1185">Reference proteome</keyword>
<feature type="domain" description="Ketopantoate reductase C-terminal" evidence="6">
    <location>
        <begin position="181"/>
        <end position="297"/>
    </location>
</feature>
<dbReference type="EMBL" id="JACHMG010000001">
    <property type="protein sequence ID" value="MBB4683238.1"/>
    <property type="molecule type" value="Genomic_DNA"/>
</dbReference>
<dbReference type="GO" id="GO:0008677">
    <property type="term" value="F:2-dehydropantoate 2-reductase activity"/>
    <property type="evidence" value="ECO:0007669"/>
    <property type="project" value="UniProtKB-EC"/>
</dbReference>
<comment type="pathway">
    <text evidence="4">Cofactor biosynthesis; (R)-pantothenate biosynthesis; (R)-pantoate from 3-methyl-2-oxobutanoate: step 2/2.</text>
</comment>
<name>A0A840IPY6_9PSEU</name>
<dbReference type="Gene3D" id="3.40.50.720">
    <property type="entry name" value="NAD(P)-binding Rossmann-like Domain"/>
    <property type="match status" value="1"/>
</dbReference>
<comment type="similarity">
    <text evidence="1 4">Belongs to the ketopantoate reductase family.</text>
</comment>
<evidence type="ECO:0000256" key="1">
    <source>
        <dbReference type="ARBA" id="ARBA00007870"/>
    </source>
</evidence>
<evidence type="ECO:0000256" key="4">
    <source>
        <dbReference type="RuleBase" id="RU362068"/>
    </source>
</evidence>
<gene>
    <name evidence="7" type="ORF">BJY18_000723</name>
</gene>
<dbReference type="PANTHER" id="PTHR21708">
    <property type="entry name" value="PROBABLE 2-DEHYDROPANTOATE 2-REDUCTASE"/>
    <property type="match status" value="1"/>
</dbReference>
<dbReference type="PANTHER" id="PTHR21708:SF26">
    <property type="entry name" value="2-DEHYDROPANTOATE 2-REDUCTASE"/>
    <property type="match status" value="1"/>
</dbReference>
<evidence type="ECO:0000256" key="2">
    <source>
        <dbReference type="ARBA" id="ARBA00022857"/>
    </source>
</evidence>
<dbReference type="FunFam" id="1.10.1040.10:FF:000017">
    <property type="entry name" value="2-dehydropantoate 2-reductase"/>
    <property type="match status" value="1"/>
</dbReference>
<dbReference type="Gene3D" id="1.10.1040.10">
    <property type="entry name" value="N-(1-d-carboxylethyl)-l-norvaline Dehydrogenase, domain 2"/>
    <property type="match status" value="1"/>
</dbReference>
<dbReference type="NCBIfam" id="TIGR00745">
    <property type="entry name" value="apbA_panE"/>
    <property type="match status" value="1"/>
</dbReference>
<dbReference type="RefSeq" id="WP_184777620.1">
    <property type="nucleotide sequence ID" value="NZ_JACHMG010000001.1"/>
</dbReference>
<keyword evidence="3 4" id="KW-0560">Oxidoreductase</keyword>
<keyword evidence="4" id="KW-0566">Pantothenate biosynthesis</keyword>
<proteinExistence type="inferred from homology"/>
<dbReference type="InterPro" id="IPR013752">
    <property type="entry name" value="KPA_reductase"/>
</dbReference>
<comment type="caution">
    <text evidence="7">The sequence shown here is derived from an EMBL/GenBank/DDBJ whole genome shotgun (WGS) entry which is preliminary data.</text>
</comment>
<accession>A0A840IPY6</accession>
<dbReference type="AlphaFoldDB" id="A0A840IPY6"/>
<evidence type="ECO:0000256" key="3">
    <source>
        <dbReference type="ARBA" id="ARBA00023002"/>
    </source>
</evidence>
<evidence type="ECO:0000259" key="5">
    <source>
        <dbReference type="Pfam" id="PF02558"/>
    </source>
</evidence>
<dbReference type="UniPathway" id="UPA00028">
    <property type="reaction ID" value="UER00004"/>
</dbReference>
<dbReference type="InterPro" id="IPR008927">
    <property type="entry name" value="6-PGluconate_DH-like_C_sf"/>
</dbReference>
<dbReference type="InterPro" id="IPR036291">
    <property type="entry name" value="NAD(P)-bd_dom_sf"/>
</dbReference>
<dbReference type="GO" id="GO:0005737">
    <property type="term" value="C:cytoplasm"/>
    <property type="evidence" value="ECO:0007669"/>
    <property type="project" value="TreeGrafter"/>
</dbReference>
<comment type="function">
    <text evidence="4">Catalyzes the NADPH-dependent reduction of ketopantoate into pantoic acid.</text>
</comment>
<dbReference type="EC" id="1.1.1.169" evidence="4"/>
<dbReference type="SUPFAM" id="SSF48179">
    <property type="entry name" value="6-phosphogluconate dehydrogenase C-terminal domain-like"/>
    <property type="match status" value="1"/>
</dbReference>
<evidence type="ECO:0000259" key="6">
    <source>
        <dbReference type="Pfam" id="PF08546"/>
    </source>
</evidence>
<dbReference type="Pfam" id="PF08546">
    <property type="entry name" value="ApbA_C"/>
    <property type="match status" value="1"/>
</dbReference>
<dbReference type="InterPro" id="IPR051402">
    <property type="entry name" value="KPR-Related"/>
</dbReference>